<evidence type="ECO:0000313" key="2">
    <source>
        <dbReference type="EMBL" id="CAJ0953315.1"/>
    </source>
</evidence>
<organism evidence="2 3">
    <name type="scientific">Ranitomeya imitator</name>
    <name type="common">mimic poison frog</name>
    <dbReference type="NCBI Taxonomy" id="111125"/>
    <lineage>
        <taxon>Eukaryota</taxon>
        <taxon>Metazoa</taxon>
        <taxon>Chordata</taxon>
        <taxon>Craniata</taxon>
        <taxon>Vertebrata</taxon>
        <taxon>Euteleostomi</taxon>
        <taxon>Amphibia</taxon>
        <taxon>Batrachia</taxon>
        <taxon>Anura</taxon>
        <taxon>Neobatrachia</taxon>
        <taxon>Hyloidea</taxon>
        <taxon>Dendrobatidae</taxon>
        <taxon>Dendrobatinae</taxon>
        <taxon>Ranitomeya</taxon>
    </lineage>
</organism>
<name>A0ABN9M159_9NEOB</name>
<dbReference type="Proteomes" id="UP001176940">
    <property type="component" value="Unassembled WGS sequence"/>
</dbReference>
<dbReference type="EMBL" id="CAUEEQ010036515">
    <property type="protein sequence ID" value="CAJ0953315.1"/>
    <property type="molecule type" value="Genomic_DNA"/>
</dbReference>
<protein>
    <recommendedName>
        <fullName evidence="1">FAN-like N-terminal PH domain-containing protein</fullName>
    </recommendedName>
</protein>
<evidence type="ECO:0000313" key="3">
    <source>
        <dbReference type="Proteomes" id="UP001176940"/>
    </source>
</evidence>
<sequence>MRGRNSAPTSPRLTMGQRMRRRNASAASIVHLMAHCVFFTFCRFSLLLLDLEEYFFEQHLAHHITKSGDAIERSVSGSLKVCSKSLIFEPDKIEEPILKIALRDCSRIEVEDGDHLFRNNKHKRFSVVFSQVNLIKEQNIVTPYNLQRGKHRITKRRAALSNPIFTLVTIVNVKKTKHYILTFRCLSRPSPSASRTD</sequence>
<dbReference type="Pfam" id="PF25400">
    <property type="entry name" value="PH_FAN"/>
    <property type="match status" value="1"/>
</dbReference>
<feature type="domain" description="FAN-like N-terminal PH" evidence="1">
    <location>
        <begin position="43"/>
        <end position="153"/>
    </location>
</feature>
<keyword evidence="3" id="KW-1185">Reference proteome</keyword>
<reference evidence="2" key="1">
    <citation type="submission" date="2023-07" db="EMBL/GenBank/DDBJ databases">
        <authorList>
            <person name="Stuckert A."/>
        </authorList>
    </citation>
    <scope>NUCLEOTIDE SEQUENCE</scope>
</reference>
<comment type="caution">
    <text evidence="2">The sequence shown here is derived from an EMBL/GenBank/DDBJ whole genome shotgun (WGS) entry which is preliminary data.</text>
</comment>
<gene>
    <name evidence="2" type="ORF">RIMI_LOCUS14266844</name>
</gene>
<proteinExistence type="predicted"/>
<evidence type="ECO:0000259" key="1">
    <source>
        <dbReference type="Pfam" id="PF25400"/>
    </source>
</evidence>
<accession>A0ABN9M159</accession>
<dbReference type="InterPro" id="IPR057496">
    <property type="entry name" value="FAN-like_PH"/>
</dbReference>